<evidence type="ECO:0000313" key="3">
    <source>
        <dbReference type="EMBL" id="GMF40915.1"/>
    </source>
</evidence>
<evidence type="ECO:0000256" key="2">
    <source>
        <dbReference type="SAM" id="MobiDB-lite"/>
    </source>
</evidence>
<dbReference type="AlphaFoldDB" id="A0A9W6XL08"/>
<reference evidence="3" key="1">
    <citation type="submission" date="2023-04" db="EMBL/GenBank/DDBJ databases">
        <title>Phytophthora fragariaefolia NBRC 109709.</title>
        <authorList>
            <person name="Ichikawa N."/>
            <person name="Sato H."/>
            <person name="Tonouchi N."/>
        </authorList>
    </citation>
    <scope>NUCLEOTIDE SEQUENCE</scope>
    <source>
        <strain evidence="3">NBRC 109709</strain>
    </source>
</reference>
<feature type="compositionally biased region" description="Acidic residues" evidence="2">
    <location>
        <begin position="52"/>
        <end position="72"/>
    </location>
</feature>
<evidence type="ECO:0000256" key="1">
    <source>
        <dbReference type="SAM" id="Coils"/>
    </source>
</evidence>
<gene>
    <name evidence="3" type="ORF">Pfra01_001273500</name>
</gene>
<feature type="region of interest" description="Disordered" evidence="2">
    <location>
        <begin position="45"/>
        <end position="85"/>
    </location>
</feature>
<accession>A0A9W6XL08</accession>
<evidence type="ECO:0000313" key="4">
    <source>
        <dbReference type="Proteomes" id="UP001165121"/>
    </source>
</evidence>
<feature type="coiled-coil region" evidence="1">
    <location>
        <begin position="90"/>
        <end position="146"/>
    </location>
</feature>
<comment type="caution">
    <text evidence="3">The sequence shown here is derived from an EMBL/GenBank/DDBJ whole genome shotgun (WGS) entry which is preliminary data.</text>
</comment>
<protein>
    <submittedName>
        <fullName evidence="3">Unnamed protein product</fullName>
    </submittedName>
</protein>
<sequence length="398" mass="43495">MAELASCCQASRGLPTAASLFPTTSQGIEWQGKLNSVDKDTAVGKVLPGWTNEDDEDNQDDDNPHEGDEDVHDSESSAPCCEGKLGDGELHQLRIDHTAMMERLAQMEAQHAKQIDVLEVKLQQAIANHRDAEKKLELQLKTVLDEQQAAVENARKVRSILARVSTWVSQVQRSVHAVRPSRHVAKPVNSDHELVMTPRHDSPYKLWATDVKPTTNASESLTASHKLTLQPLQWSASDSYSVRIDDTSETCQTALPPPAPGRHRSKSLPGIGFSYVGYNIASPQSSQPSEIVLKPGPEIILDGLPSVSNKPRSDTPVPKRSPGNLFAYCAQVVTTSLAGVRSSPELRVKSLPAWKGDRLPSVLEELEIDEETGQCTPRASNNNQRLNISLPNLSIGLL</sequence>
<name>A0A9W6XL08_9STRA</name>
<proteinExistence type="predicted"/>
<dbReference type="OrthoDB" id="98876at2759"/>
<organism evidence="3 4">
    <name type="scientific">Phytophthora fragariaefolia</name>
    <dbReference type="NCBI Taxonomy" id="1490495"/>
    <lineage>
        <taxon>Eukaryota</taxon>
        <taxon>Sar</taxon>
        <taxon>Stramenopiles</taxon>
        <taxon>Oomycota</taxon>
        <taxon>Peronosporomycetes</taxon>
        <taxon>Peronosporales</taxon>
        <taxon>Peronosporaceae</taxon>
        <taxon>Phytophthora</taxon>
    </lineage>
</organism>
<dbReference type="Proteomes" id="UP001165121">
    <property type="component" value="Unassembled WGS sequence"/>
</dbReference>
<dbReference type="EMBL" id="BSXT01001291">
    <property type="protein sequence ID" value="GMF40915.1"/>
    <property type="molecule type" value="Genomic_DNA"/>
</dbReference>
<keyword evidence="1" id="KW-0175">Coiled coil</keyword>
<keyword evidence="4" id="KW-1185">Reference proteome</keyword>